<evidence type="ECO:0000256" key="1">
    <source>
        <dbReference type="SAM" id="Phobius"/>
    </source>
</evidence>
<dbReference type="Proteomes" id="UP000603434">
    <property type="component" value="Unassembled WGS sequence"/>
</dbReference>
<keyword evidence="1" id="KW-1133">Transmembrane helix</keyword>
<evidence type="ECO:0000313" key="3">
    <source>
        <dbReference type="Proteomes" id="UP000603434"/>
    </source>
</evidence>
<comment type="caution">
    <text evidence="2">The sequence shown here is derived from an EMBL/GenBank/DDBJ whole genome shotgun (WGS) entry which is preliminary data.</text>
</comment>
<dbReference type="AlphaFoldDB" id="A0A8J6NL09"/>
<sequence length="165" mass="19131">MIGINSYFEVSGLLTILGLLLGFLYWLDKRRDPKRKLSHDAFKSFEQTFTPALHLLDDPKQTSYVIVADELPKHEDAILAFEHILRGTKSEARFKTKCTEYINKCEEIRQYGYNICLGEDGGPPTIGILEHIQDRQGNLREIELDRAYKEKLKELINELLEIAKY</sequence>
<organism evidence="2 3">
    <name type="scientific">Candidatus Desulfatibia profunda</name>
    <dbReference type="NCBI Taxonomy" id="2841695"/>
    <lineage>
        <taxon>Bacteria</taxon>
        <taxon>Pseudomonadati</taxon>
        <taxon>Thermodesulfobacteriota</taxon>
        <taxon>Desulfobacteria</taxon>
        <taxon>Desulfobacterales</taxon>
        <taxon>Desulfobacterales incertae sedis</taxon>
        <taxon>Candidatus Desulfatibia</taxon>
    </lineage>
</organism>
<keyword evidence="1" id="KW-0812">Transmembrane</keyword>
<proteinExistence type="predicted"/>
<protein>
    <submittedName>
        <fullName evidence="2">Uncharacterized protein</fullName>
    </submittedName>
</protein>
<gene>
    <name evidence="2" type="ORF">H8E23_09505</name>
</gene>
<dbReference type="EMBL" id="JACNJH010000141">
    <property type="protein sequence ID" value="MBC8361622.1"/>
    <property type="molecule type" value="Genomic_DNA"/>
</dbReference>
<reference evidence="2 3" key="1">
    <citation type="submission" date="2020-08" db="EMBL/GenBank/DDBJ databases">
        <title>Bridging the membrane lipid divide: bacteria of the FCB group superphylum have the potential to synthesize archaeal ether lipids.</title>
        <authorList>
            <person name="Villanueva L."/>
            <person name="Von Meijenfeldt F.A.B."/>
            <person name="Westbye A.B."/>
            <person name="Yadav S."/>
            <person name="Hopmans E.C."/>
            <person name="Dutilh B.E."/>
            <person name="Sinninghe Damste J.S."/>
        </authorList>
    </citation>
    <scope>NUCLEOTIDE SEQUENCE [LARGE SCALE GENOMIC DNA]</scope>
    <source>
        <strain evidence="2">NIOZ-UU30</strain>
    </source>
</reference>
<accession>A0A8J6NL09</accession>
<feature type="transmembrane region" description="Helical" evidence="1">
    <location>
        <begin position="6"/>
        <end position="27"/>
    </location>
</feature>
<keyword evidence="1" id="KW-0472">Membrane</keyword>
<evidence type="ECO:0000313" key="2">
    <source>
        <dbReference type="EMBL" id="MBC8361622.1"/>
    </source>
</evidence>
<name>A0A8J6NL09_9BACT</name>